<dbReference type="InterPro" id="IPR002716">
    <property type="entry name" value="PIN_dom"/>
</dbReference>
<feature type="domain" description="PIN" evidence="2">
    <location>
        <begin position="14"/>
        <end position="134"/>
    </location>
</feature>
<reference evidence="3" key="1">
    <citation type="journal article" date="2020" name="mSystems">
        <title>Genome- and Community-Level Interaction Insights into Carbon Utilization and Element Cycling Functions of Hydrothermarchaeota in Hydrothermal Sediment.</title>
        <authorList>
            <person name="Zhou Z."/>
            <person name="Liu Y."/>
            <person name="Xu W."/>
            <person name="Pan J."/>
            <person name="Luo Z.H."/>
            <person name="Li M."/>
        </authorList>
    </citation>
    <scope>NUCLEOTIDE SEQUENCE [LARGE SCALE GENOMIC DNA]</scope>
    <source>
        <strain evidence="3">HyVt-329</strain>
    </source>
</reference>
<dbReference type="SUPFAM" id="SSF88723">
    <property type="entry name" value="PIN domain-like"/>
    <property type="match status" value="1"/>
</dbReference>
<proteinExistence type="predicted"/>
<dbReference type="Proteomes" id="UP000885667">
    <property type="component" value="Unassembled WGS sequence"/>
</dbReference>
<protein>
    <submittedName>
        <fullName evidence="3">PIN domain-containing protein</fullName>
    </submittedName>
</protein>
<evidence type="ECO:0000259" key="2">
    <source>
        <dbReference type="Pfam" id="PF01850"/>
    </source>
</evidence>
<sequence length="151" mass="17446">MEEDSMIRELLPRYVVDASIVVKWYSKSKEDDLGKADSLLDGHIQRHHLLLAPSLVFYELANALRFNPNFDEKDVLEALSVFNDLGIEIINFEKIYSQAISLAFNKDLTVYDAVYVAISRLYKIPFVTADFQLHQKLEDLLLVIPLSQWEL</sequence>
<gene>
    <name evidence="3" type="ORF">ENH69_02665</name>
</gene>
<name>A0A7C1RCG0_UNCAE</name>
<organism evidence="3">
    <name type="scientific">Aerophobetes bacterium</name>
    <dbReference type="NCBI Taxonomy" id="2030807"/>
    <lineage>
        <taxon>Bacteria</taxon>
        <taxon>Candidatus Aerophobota</taxon>
    </lineage>
</organism>
<dbReference type="InterPro" id="IPR051619">
    <property type="entry name" value="TypeII_TA_RNase_PINc/VapC"/>
</dbReference>
<accession>A0A7C1RCG0</accession>
<evidence type="ECO:0000256" key="1">
    <source>
        <dbReference type="ARBA" id="ARBA00022842"/>
    </source>
</evidence>
<dbReference type="EMBL" id="DRFT01000188">
    <property type="protein sequence ID" value="HDZ50105.1"/>
    <property type="molecule type" value="Genomic_DNA"/>
</dbReference>
<dbReference type="PANTHER" id="PTHR35901:SF1">
    <property type="entry name" value="EXONUCLEASE VAPC9"/>
    <property type="match status" value="1"/>
</dbReference>
<dbReference type="PANTHER" id="PTHR35901">
    <property type="entry name" value="RIBONUCLEASE VAPC3"/>
    <property type="match status" value="1"/>
</dbReference>
<dbReference type="InterPro" id="IPR029060">
    <property type="entry name" value="PIN-like_dom_sf"/>
</dbReference>
<dbReference type="Gene3D" id="3.40.50.1010">
    <property type="entry name" value="5'-nuclease"/>
    <property type="match status" value="1"/>
</dbReference>
<dbReference type="InterPro" id="IPR044153">
    <property type="entry name" value="PIN_Pae0151-like"/>
</dbReference>
<dbReference type="CDD" id="cd09873">
    <property type="entry name" value="PIN_Pae0151-like"/>
    <property type="match status" value="1"/>
</dbReference>
<evidence type="ECO:0000313" key="3">
    <source>
        <dbReference type="EMBL" id="HDZ50105.1"/>
    </source>
</evidence>
<dbReference type="AlphaFoldDB" id="A0A7C1RCG0"/>
<dbReference type="Pfam" id="PF01850">
    <property type="entry name" value="PIN"/>
    <property type="match status" value="1"/>
</dbReference>
<keyword evidence="1" id="KW-0460">Magnesium</keyword>
<comment type="caution">
    <text evidence="3">The sequence shown here is derived from an EMBL/GenBank/DDBJ whole genome shotgun (WGS) entry which is preliminary data.</text>
</comment>